<organism evidence="2 3">
    <name type="scientific">Prunus yedoensis var. nudiflora</name>
    <dbReference type="NCBI Taxonomy" id="2094558"/>
    <lineage>
        <taxon>Eukaryota</taxon>
        <taxon>Viridiplantae</taxon>
        <taxon>Streptophyta</taxon>
        <taxon>Embryophyta</taxon>
        <taxon>Tracheophyta</taxon>
        <taxon>Spermatophyta</taxon>
        <taxon>Magnoliopsida</taxon>
        <taxon>eudicotyledons</taxon>
        <taxon>Gunneridae</taxon>
        <taxon>Pentapetalae</taxon>
        <taxon>rosids</taxon>
        <taxon>fabids</taxon>
        <taxon>Rosales</taxon>
        <taxon>Rosaceae</taxon>
        <taxon>Amygdaloideae</taxon>
        <taxon>Amygdaleae</taxon>
        <taxon>Prunus</taxon>
    </lineage>
</organism>
<dbReference type="Proteomes" id="UP000250321">
    <property type="component" value="Unassembled WGS sequence"/>
</dbReference>
<dbReference type="AlphaFoldDB" id="A0A315B1G2"/>
<name>A0A315B1G2_PRUYE</name>
<evidence type="ECO:0000256" key="1">
    <source>
        <dbReference type="SAM" id="MobiDB-lite"/>
    </source>
</evidence>
<feature type="region of interest" description="Disordered" evidence="1">
    <location>
        <begin position="1"/>
        <end position="40"/>
    </location>
</feature>
<evidence type="ECO:0000313" key="3">
    <source>
        <dbReference type="Proteomes" id="UP000250321"/>
    </source>
</evidence>
<keyword evidence="3" id="KW-1185">Reference proteome</keyword>
<sequence length="107" mass="12179">MAGGQYTYPNGQNNPANIYDQPSYGSHQTNHPNGYNGQNVLSVSERPYVDRMDKEHQNFIKEIFEVKDMMDGFHASNELLIQGLREIASQLVVEEQTLSHNLKSQPQ</sequence>
<proteinExistence type="predicted"/>
<comment type="caution">
    <text evidence="2">The sequence shown here is derived from an EMBL/GenBank/DDBJ whole genome shotgun (WGS) entry which is preliminary data.</text>
</comment>
<accession>A0A315B1G2</accession>
<feature type="compositionally biased region" description="Polar residues" evidence="1">
    <location>
        <begin position="7"/>
        <end position="16"/>
    </location>
</feature>
<feature type="compositionally biased region" description="Polar residues" evidence="1">
    <location>
        <begin position="23"/>
        <end position="40"/>
    </location>
</feature>
<protein>
    <submittedName>
        <fullName evidence="2">Uncharacterized protein</fullName>
    </submittedName>
</protein>
<reference evidence="2 3" key="1">
    <citation type="submission" date="2018-02" db="EMBL/GenBank/DDBJ databases">
        <title>Draft genome of wild Prunus yedoensis var. nudiflora.</title>
        <authorList>
            <person name="Baek S."/>
            <person name="Kim J.-H."/>
            <person name="Choi K."/>
            <person name="Kim G.-B."/>
            <person name="Cho A."/>
            <person name="Jang H."/>
            <person name="Shin C.-H."/>
            <person name="Yu H.-J."/>
            <person name="Mun J.-H."/>
        </authorList>
    </citation>
    <scope>NUCLEOTIDE SEQUENCE [LARGE SCALE GENOMIC DNA]</scope>
    <source>
        <strain evidence="3">cv. Jeju island</strain>
        <tissue evidence="2">Leaf</tissue>
    </source>
</reference>
<dbReference type="EMBL" id="PJQY01000041">
    <property type="protein sequence ID" value="PQQ20176.1"/>
    <property type="molecule type" value="Genomic_DNA"/>
</dbReference>
<gene>
    <name evidence="2" type="ORF">Pyn_32450</name>
</gene>
<evidence type="ECO:0000313" key="2">
    <source>
        <dbReference type="EMBL" id="PQQ20176.1"/>
    </source>
</evidence>